<protein>
    <submittedName>
        <fullName evidence="2">Glycosyltransferase, MGT family</fullName>
    </submittedName>
</protein>
<dbReference type="RefSeq" id="WP_062040286.1">
    <property type="nucleotide sequence ID" value="NZ_DF968182.1"/>
</dbReference>
<evidence type="ECO:0000313" key="3">
    <source>
        <dbReference type="Proteomes" id="UP000053091"/>
    </source>
</evidence>
<keyword evidence="2" id="KW-0808">Transferase</keyword>
<proteinExistence type="predicted"/>
<dbReference type="STRING" id="1678841.TBC1_111495"/>
<gene>
    <name evidence="2" type="ORF">TBC1_111495</name>
</gene>
<evidence type="ECO:0000259" key="1">
    <source>
        <dbReference type="Pfam" id="PF06722"/>
    </source>
</evidence>
<dbReference type="PANTHER" id="PTHR48050">
    <property type="entry name" value="STEROL 3-BETA-GLUCOSYLTRANSFERASE"/>
    <property type="match status" value="1"/>
</dbReference>
<keyword evidence="3" id="KW-1185">Reference proteome</keyword>
<dbReference type="Proteomes" id="UP000053091">
    <property type="component" value="Unassembled WGS sequence"/>
</dbReference>
<dbReference type="SUPFAM" id="SSF53756">
    <property type="entry name" value="UDP-Glycosyltransferase/glycogen phosphorylase"/>
    <property type="match status" value="1"/>
</dbReference>
<dbReference type="PANTHER" id="PTHR48050:SF13">
    <property type="entry name" value="STEROL 3-BETA-GLUCOSYLTRANSFERASE UGT80A2"/>
    <property type="match status" value="1"/>
</dbReference>
<evidence type="ECO:0000313" key="2">
    <source>
        <dbReference type="EMBL" id="GAP43342.1"/>
    </source>
</evidence>
<dbReference type="GO" id="GO:0017000">
    <property type="term" value="P:antibiotic biosynthetic process"/>
    <property type="evidence" value="ECO:0007669"/>
    <property type="project" value="UniProtKB-ARBA"/>
</dbReference>
<dbReference type="InterPro" id="IPR010610">
    <property type="entry name" value="EryCIII-like_C"/>
</dbReference>
<dbReference type="GO" id="GO:0008194">
    <property type="term" value="F:UDP-glycosyltransferase activity"/>
    <property type="evidence" value="ECO:0007669"/>
    <property type="project" value="InterPro"/>
</dbReference>
<dbReference type="GO" id="GO:0016758">
    <property type="term" value="F:hexosyltransferase activity"/>
    <property type="evidence" value="ECO:0007669"/>
    <property type="project" value="UniProtKB-ARBA"/>
</dbReference>
<dbReference type="InterPro" id="IPR050426">
    <property type="entry name" value="Glycosyltransferase_28"/>
</dbReference>
<dbReference type="Pfam" id="PF06722">
    <property type="entry name" value="EryCIII-like_C"/>
    <property type="match status" value="1"/>
</dbReference>
<name>A0A0S7BZV1_9BACT</name>
<dbReference type="AlphaFoldDB" id="A0A0S7BZV1"/>
<dbReference type="EMBL" id="DF968182">
    <property type="protein sequence ID" value="GAP43342.1"/>
    <property type="molecule type" value="Genomic_DNA"/>
</dbReference>
<dbReference type="OrthoDB" id="9805366at2"/>
<dbReference type="InterPro" id="IPR002213">
    <property type="entry name" value="UDP_glucos_trans"/>
</dbReference>
<accession>A0A0S7BZV1</accession>
<organism evidence="2">
    <name type="scientific">Lentimicrobium saccharophilum</name>
    <dbReference type="NCBI Taxonomy" id="1678841"/>
    <lineage>
        <taxon>Bacteria</taxon>
        <taxon>Pseudomonadati</taxon>
        <taxon>Bacteroidota</taxon>
        <taxon>Bacteroidia</taxon>
        <taxon>Bacteroidales</taxon>
        <taxon>Lentimicrobiaceae</taxon>
        <taxon>Lentimicrobium</taxon>
    </lineage>
</organism>
<reference evidence="2" key="1">
    <citation type="journal article" date="2015" name="Genome Announc.">
        <title>Draft Genome Sequence of Bacteroidales Strain TBC1, a Novel Isolate from a Methanogenic Wastewater Treatment System.</title>
        <authorList>
            <person name="Tourlousse D.M."/>
            <person name="Matsuura N."/>
            <person name="Sun L."/>
            <person name="Toyonaga M."/>
            <person name="Kuroda K."/>
            <person name="Ohashi A."/>
            <person name="Cruz R."/>
            <person name="Yamaguchi T."/>
            <person name="Sekiguchi Y."/>
        </authorList>
    </citation>
    <scope>NUCLEOTIDE SEQUENCE [LARGE SCALE GENOMIC DNA]</scope>
    <source>
        <strain evidence="2">TBC1</strain>
    </source>
</reference>
<dbReference type="Gene3D" id="3.40.50.2000">
    <property type="entry name" value="Glycogen Phosphorylase B"/>
    <property type="match status" value="2"/>
</dbReference>
<dbReference type="CDD" id="cd03784">
    <property type="entry name" value="GT1_Gtf-like"/>
    <property type="match status" value="1"/>
</dbReference>
<feature type="domain" description="Erythromycin biosynthesis protein CIII-like C-terminal" evidence="1">
    <location>
        <begin position="267"/>
        <end position="406"/>
    </location>
</feature>
<sequence length="419" mass="45529">MNQTNTKRFLFVVWDGGGTIPPALTLASRVVAAGHIVRILGPRSIEQKVKALGADFSPYRRAPDRDPRKLDQDGKVKSPASVAIAACAEYADDVKETIALSPVDIIVTDYILTGAYIVAEALAIPCASLVPTVYPLPAPGLPPFGSGFSLAKGPAGKIRDSVVNFLLQRLWNMNLKRLNETRAQFGVSSVKSIKDQMLRAGRMLVLSSSVFDFPATLPAHTVYCGPQLEDASQFKSWKLPWNDKDKTPLVLVSLSTTYQAQDNVIRRLLRAVEDLPVHVMVTLGYSMSPDQFQAPANVTLVSFVPHQWILPHTALAITHGGHGTVLGALSYGVPLICMPMGRDQGDVAARVVWLGAGIRISQKATPQTFRSAITRALNESGYRDKARTIASMMARKNEPARALIELETLILERKGANVT</sequence>
<dbReference type="FunFam" id="3.40.50.2000:FF:000072">
    <property type="entry name" value="Glycosyl transferase"/>
    <property type="match status" value="1"/>
</dbReference>